<evidence type="ECO:0000313" key="1">
    <source>
        <dbReference type="EMBL" id="ESQ93701.1"/>
    </source>
</evidence>
<protein>
    <submittedName>
        <fullName evidence="1">Uncharacterized protein</fullName>
    </submittedName>
</protein>
<dbReference type="PATRIC" id="fig|1121022.4.peg.1017"/>
<evidence type="ECO:0000313" key="2">
    <source>
        <dbReference type="Proteomes" id="UP000017837"/>
    </source>
</evidence>
<dbReference type="EMBL" id="AWGB01000007">
    <property type="protein sequence ID" value="ESQ93701.1"/>
    <property type="molecule type" value="Genomic_DNA"/>
</dbReference>
<gene>
    <name evidence="1" type="ORF">ABENE_05115</name>
</gene>
<dbReference type="AlphaFoldDB" id="V4PZA7"/>
<accession>V4PZA7</accession>
<dbReference type="Proteomes" id="UP000017837">
    <property type="component" value="Unassembled WGS sequence"/>
</dbReference>
<comment type="caution">
    <text evidence="1">The sequence shown here is derived from an EMBL/GenBank/DDBJ whole genome shotgun (WGS) entry which is preliminary data.</text>
</comment>
<name>V4PZA7_9CAUL</name>
<dbReference type="OrthoDB" id="7355898at2"/>
<organism evidence="1 2">
    <name type="scientific">Asticcacaulis benevestitus DSM 16100 = ATCC BAA-896</name>
    <dbReference type="NCBI Taxonomy" id="1121022"/>
    <lineage>
        <taxon>Bacteria</taxon>
        <taxon>Pseudomonadati</taxon>
        <taxon>Pseudomonadota</taxon>
        <taxon>Alphaproteobacteria</taxon>
        <taxon>Caulobacterales</taxon>
        <taxon>Caulobacteraceae</taxon>
        <taxon>Asticcacaulis</taxon>
    </lineage>
</organism>
<dbReference type="eggNOG" id="ENOG5033ANU">
    <property type="taxonomic scope" value="Bacteria"/>
</dbReference>
<keyword evidence="2" id="KW-1185">Reference proteome</keyword>
<sequence length="131" mass="15727">MKAKRPYKLHTNHELKLMLAGTKPFAAFSYRAGEDEAFYLGDQPFQRHVKNGQLMRYDWVCTQQGVELHFVLFALPGEEWRFKAYELMRRLSEQCGWDDTLERMEGTLRGYTDEQNEWHVANRDHYELHRN</sequence>
<proteinExistence type="predicted"/>
<dbReference type="RefSeq" id="WP_018081724.1">
    <property type="nucleotide sequence ID" value="NZ_AQWM01000007.1"/>
</dbReference>
<reference evidence="1 2" key="1">
    <citation type="journal article" date="2014" name="Nature">
        <title>Sequential evolution of bacterial morphology by co-option of a developmental regulator.</title>
        <authorList>
            <person name="Jiang C."/>
            <person name="Brown P.J."/>
            <person name="Ducret A."/>
            <person name="Brun Y.V."/>
        </authorList>
    </citation>
    <scope>NUCLEOTIDE SEQUENCE [LARGE SCALE GENOMIC DNA]</scope>
    <source>
        <strain evidence="1 2">DSM 16100</strain>
    </source>
</reference>
<dbReference type="STRING" id="1121022.GCA_000376105_02060"/>